<protein>
    <recommendedName>
        <fullName evidence="2">Transglycosylase SLT domain-containing protein</fullName>
    </recommendedName>
</protein>
<evidence type="ECO:0000313" key="3">
    <source>
        <dbReference type="EMBL" id="OQK17724.1"/>
    </source>
</evidence>
<dbReference type="AlphaFoldDB" id="A0A1V8M814"/>
<dbReference type="Proteomes" id="UP000191980">
    <property type="component" value="Unassembled WGS sequence"/>
</dbReference>
<dbReference type="InterPro" id="IPR045795">
    <property type="entry name" value="SLT_4"/>
</dbReference>
<dbReference type="InterPro" id="IPR023346">
    <property type="entry name" value="Lysozyme-like_dom_sf"/>
</dbReference>
<feature type="signal peptide" evidence="1">
    <location>
        <begin position="1"/>
        <end position="29"/>
    </location>
</feature>
<evidence type="ECO:0000259" key="2">
    <source>
        <dbReference type="Pfam" id="PF19489"/>
    </source>
</evidence>
<accession>A0A1V8M814</accession>
<gene>
    <name evidence="3" type="ORF">AU255_07630</name>
</gene>
<sequence length="210" mass="24692">MLNFNKTLRHYIKSTVLLILLLILSACTASQPKNTQNVCEIFREKDNWFDYTQSTYDKWGVPIHVQMAIIHQESRFIADAQPPRPWILGFIPWFRDSSAYGYPQAQDSTWDWYLDDAGSWSADRDVFEDASDFVGWYCAVSYKQLGISKWDTAKQYLAYHEGHTGYKRKSYLKKPWLLKVSKKVAKQARTYNQQLNACKAELENSGWFFW</sequence>
<dbReference type="Gene3D" id="1.10.530.10">
    <property type="match status" value="1"/>
</dbReference>
<dbReference type="OrthoDB" id="9789144at2"/>
<dbReference type="PROSITE" id="PS51257">
    <property type="entry name" value="PROKAR_LIPOPROTEIN"/>
    <property type="match status" value="1"/>
</dbReference>
<comment type="caution">
    <text evidence="3">The sequence shown here is derived from an EMBL/GenBank/DDBJ whole genome shotgun (WGS) entry which is preliminary data.</text>
</comment>
<proteinExistence type="predicted"/>
<feature type="domain" description="Transglycosylase SLT" evidence="2">
    <location>
        <begin position="16"/>
        <end position="198"/>
    </location>
</feature>
<dbReference type="STRING" id="1420851.AU255_07630"/>
<dbReference type="SUPFAM" id="SSF53955">
    <property type="entry name" value="Lysozyme-like"/>
    <property type="match status" value="1"/>
</dbReference>
<keyword evidence="4" id="KW-1185">Reference proteome</keyword>
<dbReference type="EMBL" id="LPUF01000001">
    <property type="protein sequence ID" value="OQK17724.1"/>
    <property type="molecule type" value="Genomic_DNA"/>
</dbReference>
<feature type="chain" id="PRO_5012822425" description="Transglycosylase SLT domain-containing protein" evidence="1">
    <location>
        <begin position="30"/>
        <end position="210"/>
    </location>
</feature>
<evidence type="ECO:0000256" key="1">
    <source>
        <dbReference type="SAM" id="SignalP"/>
    </source>
</evidence>
<organism evidence="3 4">
    <name type="scientific">Methyloprofundus sedimenti</name>
    <dbReference type="NCBI Taxonomy" id="1420851"/>
    <lineage>
        <taxon>Bacteria</taxon>
        <taxon>Pseudomonadati</taxon>
        <taxon>Pseudomonadota</taxon>
        <taxon>Gammaproteobacteria</taxon>
        <taxon>Methylococcales</taxon>
        <taxon>Methylococcaceae</taxon>
        <taxon>Methyloprofundus</taxon>
    </lineage>
</organism>
<dbReference type="Pfam" id="PF19489">
    <property type="entry name" value="SLT_4"/>
    <property type="match status" value="1"/>
</dbReference>
<name>A0A1V8M814_9GAMM</name>
<keyword evidence="1" id="KW-0732">Signal</keyword>
<reference evidence="3 4" key="1">
    <citation type="submission" date="2015-12" db="EMBL/GenBank/DDBJ databases">
        <authorList>
            <person name="Shamseldin A."/>
            <person name="Moawad H."/>
            <person name="Abd El-Rahim W.M."/>
            <person name="Sadowsky M.J."/>
        </authorList>
    </citation>
    <scope>NUCLEOTIDE SEQUENCE [LARGE SCALE GENOMIC DNA]</scope>
    <source>
        <strain evidence="3 4">WF1</strain>
    </source>
</reference>
<evidence type="ECO:0000313" key="4">
    <source>
        <dbReference type="Proteomes" id="UP000191980"/>
    </source>
</evidence>